<name>A0ABX9WX70_9GAMM</name>
<accession>A0ABX9WX70</accession>
<dbReference type="Proteomes" id="UP000271870">
    <property type="component" value="Unassembled WGS sequence"/>
</dbReference>
<reference evidence="1 2" key="1">
    <citation type="submission" date="2018-11" db="EMBL/GenBank/DDBJ databases">
        <title>Characterization of surface water Dickeya isolates.</title>
        <authorList>
            <person name="Van Gijsegem F."/>
            <person name="Pedron J."/>
        </authorList>
    </citation>
    <scope>NUCLEOTIDE SEQUENCE [LARGE SCALE GENOMIC DNA]</scope>
    <source>
        <strain evidence="1 2">FVG10-MFV-A16</strain>
    </source>
</reference>
<comment type="caution">
    <text evidence="1">The sequence shown here is derived from an EMBL/GenBank/DDBJ whole genome shotgun (WGS) entry which is preliminary data.</text>
</comment>
<keyword evidence="2" id="KW-1185">Reference proteome</keyword>
<dbReference type="EMBL" id="RJLS01000008">
    <property type="protein sequence ID" value="RNM24744.1"/>
    <property type="molecule type" value="Genomic_DNA"/>
</dbReference>
<organism evidence="1 2">
    <name type="scientific">Dickeya undicola</name>
    <dbReference type="NCBI Taxonomy" id="1577887"/>
    <lineage>
        <taxon>Bacteria</taxon>
        <taxon>Pseudomonadati</taxon>
        <taxon>Pseudomonadota</taxon>
        <taxon>Gammaproteobacteria</taxon>
        <taxon>Enterobacterales</taxon>
        <taxon>Pectobacteriaceae</taxon>
        <taxon>Dickeya</taxon>
    </lineage>
</organism>
<evidence type="ECO:0000313" key="1">
    <source>
        <dbReference type="EMBL" id="RNM24744.1"/>
    </source>
</evidence>
<evidence type="ECO:0008006" key="3">
    <source>
        <dbReference type="Google" id="ProtNLM"/>
    </source>
</evidence>
<proteinExistence type="predicted"/>
<evidence type="ECO:0000313" key="2">
    <source>
        <dbReference type="Proteomes" id="UP000271870"/>
    </source>
</evidence>
<gene>
    <name evidence="1" type="ORF">EFS38_07805</name>
</gene>
<sequence>MISQEAFTVACAALKHAQKTTIDEAFKSLETLFYTHQELQIKHRNHDMLLQVLERSQIPVIQENEMP</sequence>
<protein>
    <recommendedName>
        <fullName evidence="3">DUF2732 family protein</fullName>
    </recommendedName>
</protein>